<dbReference type="SUPFAM" id="SSF52540">
    <property type="entry name" value="P-loop containing nucleoside triphosphate hydrolases"/>
    <property type="match status" value="1"/>
</dbReference>
<evidence type="ECO:0000256" key="1">
    <source>
        <dbReference type="ARBA" id="ARBA00004141"/>
    </source>
</evidence>
<evidence type="ECO:0000256" key="4">
    <source>
        <dbReference type="ARBA" id="ARBA00022692"/>
    </source>
</evidence>
<organism evidence="11">
    <name type="scientific">Musca domestica</name>
    <name type="common">House fly</name>
    <dbReference type="NCBI Taxonomy" id="7370"/>
    <lineage>
        <taxon>Eukaryota</taxon>
        <taxon>Metazoa</taxon>
        <taxon>Ecdysozoa</taxon>
        <taxon>Arthropoda</taxon>
        <taxon>Hexapoda</taxon>
        <taxon>Insecta</taxon>
        <taxon>Pterygota</taxon>
        <taxon>Neoptera</taxon>
        <taxon>Endopterygota</taxon>
        <taxon>Diptera</taxon>
        <taxon>Brachycera</taxon>
        <taxon>Muscomorpha</taxon>
        <taxon>Muscoidea</taxon>
        <taxon>Muscidae</taxon>
        <taxon>Musca</taxon>
    </lineage>
</organism>
<feature type="transmembrane region" description="Helical" evidence="9">
    <location>
        <begin position="503"/>
        <end position="525"/>
    </location>
</feature>
<evidence type="ECO:0000256" key="6">
    <source>
        <dbReference type="ARBA" id="ARBA00022840"/>
    </source>
</evidence>
<evidence type="ECO:0000256" key="9">
    <source>
        <dbReference type="SAM" id="Phobius"/>
    </source>
</evidence>
<dbReference type="PANTHER" id="PTHR48041:SF15">
    <property type="entry name" value="FI05267P"/>
    <property type="match status" value="1"/>
</dbReference>
<dbReference type="InterPro" id="IPR003593">
    <property type="entry name" value="AAA+_ATPase"/>
</dbReference>
<sequence length="644" mass="73363">MTRKKNEINENVNNVAVELLTPSERESEIFRKIPPNAGVNIKFTNLSYEVPISKPILKNVSGEFRAGELSAIMGPSGCGKTTLLNLLAGNRLSKTSGNISVNDRPQNKSEFRKISRYILQEDAISPMFTIGETLLYASKFKLDAGKTLQQRQQIIDEYLKIFLLEDKANTKIANISGGERKRLCLALELLNNPAVLFVDEPTTGLDEFSATQCITLLKRLAISGRTIICSIHCPSARLFQMFDKVYVLSDGQCIYQGSVNGIVPYLINFGLQCPITHNPADYIIEVATNFHGNYQEALVTEIQNGKVRKWHSNSSSVPNDTTSAVTTTNQMNLKVLRSKQHTWWSEYCIILKRNLQQMLRDTTNMKLIMYTNLFLSTILGIAFSKIGNNGYLGSYNYNFVVLSTVQCVFLSMSPMLSYVPQEILYLRREHFNQWYRLSTYFMALVSSQFVMWSFSTLLGSTIMYYLSNQPRQVFRYFLFAGITLLTSLNGSSYGILVGSRLRLLNALFMGPNMIAVWVMLSNYAVDRPTLHPVESFLMYSSFMRHSVEGLMETLFGFNRADLICPEKYLFCASVKPQFVMKLSGTSNANYLSSILFLLGFYVVFTLLAWLVLKCRFSSMEFLARNRFYRYLKYLQIRYLSVKAM</sequence>
<keyword evidence="5" id="KW-0547">Nucleotide-binding</keyword>
<feature type="transmembrane region" description="Helical" evidence="9">
    <location>
        <begin position="399"/>
        <end position="419"/>
    </location>
</feature>
<dbReference type="VEuPathDB" id="VectorBase:MDOMA2_005537"/>
<dbReference type="Pfam" id="PF01061">
    <property type="entry name" value="ABC2_membrane"/>
    <property type="match status" value="1"/>
</dbReference>
<dbReference type="PROSITE" id="PS50893">
    <property type="entry name" value="ABC_TRANSPORTER_2"/>
    <property type="match status" value="1"/>
</dbReference>
<keyword evidence="8 9" id="KW-0472">Membrane</keyword>
<evidence type="ECO:0000313" key="11">
    <source>
        <dbReference type="EMBL" id="AFP62620.1"/>
    </source>
</evidence>
<evidence type="ECO:0000256" key="8">
    <source>
        <dbReference type="ARBA" id="ARBA00023136"/>
    </source>
</evidence>
<keyword evidence="3" id="KW-0813">Transport</keyword>
<accession>T1PGV7</accession>
<dbReference type="GO" id="GO:0140359">
    <property type="term" value="F:ABC-type transporter activity"/>
    <property type="evidence" value="ECO:0007669"/>
    <property type="project" value="InterPro"/>
</dbReference>
<comment type="similarity">
    <text evidence="2">Belongs to the ABC transporter superfamily. ABCG family. Eye pigment precursor importer (TC 3.A.1.204) subfamily.</text>
</comment>
<dbReference type="Pfam" id="PF19055">
    <property type="entry name" value="ABC2_membrane_7"/>
    <property type="match status" value="1"/>
</dbReference>
<dbReference type="CDD" id="cd03213">
    <property type="entry name" value="ABCG_EPDR"/>
    <property type="match status" value="1"/>
</dbReference>
<dbReference type="InterPro" id="IPR027417">
    <property type="entry name" value="P-loop_NTPase"/>
</dbReference>
<reference evidence="11" key="1">
    <citation type="submission" date="2012-08" db="EMBL/GenBank/DDBJ databases">
        <title>Transcriptome of adult Musca domestica launches a platform for comparative house fly gene expression and characterization of differential gene expression among resistant and susceptible house flies.</title>
        <authorList>
            <person name="Liu N."/>
            <person name="Zhang L."/>
            <person name="Li M."/>
            <person name="Reid W."/>
        </authorList>
    </citation>
    <scope>NUCLEOTIDE SEQUENCE</scope>
    <source>
        <strain evidence="11">ALHF</strain>
        <tissue evidence="11">Whole body</tissue>
    </source>
</reference>
<dbReference type="AlphaFoldDB" id="T1PGV7"/>
<keyword evidence="4 9" id="KW-0812">Transmembrane</keyword>
<proteinExistence type="evidence at transcript level"/>
<keyword evidence="6" id="KW-0067">ATP-binding</keyword>
<dbReference type="Pfam" id="PF00005">
    <property type="entry name" value="ABC_tran"/>
    <property type="match status" value="1"/>
</dbReference>
<feature type="transmembrane region" description="Helical" evidence="9">
    <location>
        <begin position="440"/>
        <end position="467"/>
    </location>
</feature>
<comment type="subcellular location">
    <subcellularLocation>
        <location evidence="1">Membrane</location>
        <topology evidence="1">Multi-pass membrane protein</topology>
    </subcellularLocation>
</comment>
<dbReference type="GO" id="GO:0005524">
    <property type="term" value="F:ATP binding"/>
    <property type="evidence" value="ECO:0007669"/>
    <property type="project" value="UniProtKB-KW"/>
</dbReference>
<keyword evidence="7 9" id="KW-1133">Transmembrane helix</keyword>
<dbReference type="GO" id="GO:0005886">
    <property type="term" value="C:plasma membrane"/>
    <property type="evidence" value="ECO:0007669"/>
    <property type="project" value="TreeGrafter"/>
</dbReference>
<dbReference type="GO" id="GO:0016887">
    <property type="term" value="F:ATP hydrolysis activity"/>
    <property type="evidence" value="ECO:0007669"/>
    <property type="project" value="InterPro"/>
</dbReference>
<dbReference type="Gene3D" id="3.40.50.300">
    <property type="entry name" value="P-loop containing nucleotide triphosphate hydrolases"/>
    <property type="match status" value="1"/>
</dbReference>
<dbReference type="InterPro" id="IPR013525">
    <property type="entry name" value="ABC2_TM"/>
</dbReference>
<dbReference type="FunFam" id="3.40.50.300:FF:001077">
    <property type="entry name" value="Uncharacterized protein, isoform A"/>
    <property type="match status" value="1"/>
</dbReference>
<feature type="transmembrane region" description="Helical" evidence="9">
    <location>
        <begin position="367"/>
        <end position="387"/>
    </location>
</feature>
<dbReference type="InterPro" id="IPR003439">
    <property type="entry name" value="ABC_transporter-like_ATP-bd"/>
</dbReference>
<dbReference type="PANTHER" id="PTHR48041">
    <property type="entry name" value="ABC TRANSPORTER G FAMILY MEMBER 28"/>
    <property type="match status" value="1"/>
</dbReference>
<name>T1PGV7_MUSDO</name>
<dbReference type="SMART" id="SM00382">
    <property type="entry name" value="AAA"/>
    <property type="match status" value="1"/>
</dbReference>
<evidence type="ECO:0000256" key="2">
    <source>
        <dbReference type="ARBA" id="ARBA00005814"/>
    </source>
</evidence>
<dbReference type="InterPro" id="IPR050352">
    <property type="entry name" value="ABCG_transporters"/>
</dbReference>
<feature type="transmembrane region" description="Helical" evidence="9">
    <location>
        <begin position="473"/>
        <end position="496"/>
    </location>
</feature>
<dbReference type="EMBL" id="KA647991">
    <property type="protein sequence ID" value="AFP62620.1"/>
    <property type="molecule type" value="mRNA"/>
</dbReference>
<dbReference type="InterPro" id="IPR043926">
    <property type="entry name" value="ABCG_dom"/>
</dbReference>
<feature type="domain" description="ABC transporter" evidence="10">
    <location>
        <begin position="41"/>
        <end position="275"/>
    </location>
</feature>
<evidence type="ECO:0000256" key="5">
    <source>
        <dbReference type="ARBA" id="ARBA00022741"/>
    </source>
</evidence>
<evidence type="ECO:0000259" key="10">
    <source>
        <dbReference type="PROSITE" id="PS50893"/>
    </source>
</evidence>
<dbReference type="PROSITE" id="PS00211">
    <property type="entry name" value="ABC_TRANSPORTER_1"/>
    <property type="match status" value="1"/>
</dbReference>
<feature type="transmembrane region" description="Helical" evidence="9">
    <location>
        <begin position="590"/>
        <end position="612"/>
    </location>
</feature>
<protein>
    <submittedName>
        <fullName evidence="11">ABC-2 type transporter</fullName>
    </submittedName>
</protein>
<dbReference type="VEuPathDB" id="VectorBase:MDOA014267"/>
<dbReference type="InterPro" id="IPR017871">
    <property type="entry name" value="ABC_transporter-like_CS"/>
</dbReference>
<evidence type="ECO:0000256" key="7">
    <source>
        <dbReference type="ARBA" id="ARBA00022989"/>
    </source>
</evidence>
<evidence type="ECO:0000256" key="3">
    <source>
        <dbReference type="ARBA" id="ARBA00022448"/>
    </source>
</evidence>